<keyword evidence="8" id="KW-1133">Transmembrane helix</keyword>
<sequence>MNKYNSMVFRLTGIIFLLFAATIGTLLFLVNYQMDTHFSNYLYTHAMGGMPMGMHGMMMHNSPENIYLSSVHQSLFWVGSVMICISVFVSWLFVRSFVKPLRKLTDAVHDIAEGSFGQTVRVDRNDEVGMLADTFNDMSRKLEYNDTMRRQLFASIAHELRTPLAIMQGNLEGMIDDVIPADKEHFLSMEDEILRLNRLVQDLRDLSLAEVNELVLHKSDVDLNLLLTRAAGMLQPLFDEKNLHVTVHLDDAVPLLQLDKDRTNQVIYNILNNAIRYTPEAADITITTCLEEAAGKRQVRLQIADTGPGIEKEDLEHIFECFYRAEKSRNRKSGGSGIGLALARQFVLSQGGTIQAASEVGKGTVFTITFPAA</sequence>
<dbReference type="PANTHER" id="PTHR45453">
    <property type="entry name" value="PHOSPHATE REGULON SENSOR PROTEIN PHOR"/>
    <property type="match status" value="1"/>
</dbReference>
<accession>A0ABR6VGH9</accession>
<keyword evidence="6" id="KW-0418">Kinase</keyword>
<dbReference type="SUPFAM" id="SSF158472">
    <property type="entry name" value="HAMP domain-like"/>
    <property type="match status" value="1"/>
</dbReference>
<dbReference type="SMART" id="SM00304">
    <property type="entry name" value="HAMP"/>
    <property type="match status" value="1"/>
</dbReference>
<dbReference type="SMART" id="SM00387">
    <property type="entry name" value="HATPase_c"/>
    <property type="match status" value="1"/>
</dbReference>
<comment type="caution">
    <text evidence="11">The sequence shown here is derived from an EMBL/GenBank/DDBJ whole genome shotgun (WGS) entry which is preliminary data.</text>
</comment>
<dbReference type="SUPFAM" id="SSF55874">
    <property type="entry name" value="ATPase domain of HSP90 chaperone/DNA topoisomerase II/histidine kinase"/>
    <property type="match status" value="1"/>
</dbReference>
<comment type="catalytic activity">
    <reaction evidence="1">
        <text>ATP + protein L-histidine = ADP + protein N-phospho-L-histidine.</text>
        <dbReference type="EC" id="2.7.13.3"/>
    </reaction>
</comment>
<evidence type="ECO:0000256" key="4">
    <source>
        <dbReference type="ARBA" id="ARBA00022553"/>
    </source>
</evidence>
<gene>
    <name evidence="11" type="ORF">H8J70_03490</name>
</gene>
<feature type="domain" description="HAMP" evidence="10">
    <location>
        <begin position="95"/>
        <end position="147"/>
    </location>
</feature>
<dbReference type="RefSeq" id="WP_186502473.1">
    <property type="nucleotide sequence ID" value="NZ_JACOGK010000007.1"/>
</dbReference>
<evidence type="ECO:0000256" key="8">
    <source>
        <dbReference type="SAM" id="Phobius"/>
    </source>
</evidence>
<keyword evidence="4" id="KW-0597">Phosphoprotein</keyword>
<reference evidence="11 12" key="1">
    <citation type="submission" date="2020-08" db="EMBL/GenBank/DDBJ databases">
        <authorList>
            <person name="Liu C."/>
            <person name="Sun Q."/>
        </authorList>
    </citation>
    <scope>NUCLEOTIDE SEQUENCE [LARGE SCALE GENOMIC DNA]</scope>
    <source>
        <strain evidence="11 12">NSJ-59</strain>
    </source>
</reference>
<evidence type="ECO:0000313" key="12">
    <source>
        <dbReference type="Proteomes" id="UP000606870"/>
    </source>
</evidence>
<dbReference type="InterPro" id="IPR005467">
    <property type="entry name" value="His_kinase_dom"/>
</dbReference>
<dbReference type="EMBL" id="JACOGK010000007">
    <property type="protein sequence ID" value="MBC3536314.1"/>
    <property type="molecule type" value="Genomic_DNA"/>
</dbReference>
<dbReference type="InterPro" id="IPR036097">
    <property type="entry name" value="HisK_dim/P_sf"/>
</dbReference>
<evidence type="ECO:0000256" key="3">
    <source>
        <dbReference type="ARBA" id="ARBA00012438"/>
    </source>
</evidence>
<dbReference type="InterPro" id="IPR004358">
    <property type="entry name" value="Sig_transdc_His_kin-like_C"/>
</dbReference>
<proteinExistence type="predicted"/>
<dbReference type="Gene3D" id="1.10.287.130">
    <property type="match status" value="1"/>
</dbReference>
<keyword evidence="8" id="KW-0472">Membrane</keyword>
<dbReference type="SMART" id="SM00388">
    <property type="entry name" value="HisKA"/>
    <property type="match status" value="1"/>
</dbReference>
<organism evidence="11 12">
    <name type="scientific">Megasphaera hominis</name>
    <dbReference type="NCBI Taxonomy" id="159836"/>
    <lineage>
        <taxon>Bacteria</taxon>
        <taxon>Bacillati</taxon>
        <taxon>Bacillota</taxon>
        <taxon>Negativicutes</taxon>
        <taxon>Veillonellales</taxon>
        <taxon>Veillonellaceae</taxon>
        <taxon>Megasphaera</taxon>
    </lineage>
</organism>
<evidence type="ECO:0000259" key="10">
    <source>
        <dbReference type="PROSITE" id="PS50885"/>
    </source>
</evidence>
<dbReference type="InterPro" id="IPR003660">
    <property type="entry name" value="HAMP_dom"/>
</dbReference>
<keyword evidence="12" id="KW-1185">Reference proteome</keyword>
<dbReference type="PROSITE" id="PS50885">
    <property type="entry name" value="HAMP"/>
    <property type="match status" value="1"/>
</dbReference>
<keyword evidence="8" id="KW-0812">Transmembrane</keyword>
<keyword evidence="5" id="KW-0808">Transferase</keyword>
<evidence type="ECO:0000256" key="5">
    <source>
        <dbReference type="ARBA" id="ARBA00022679"/>
    </source>
</evidence>
<dbReference type="PANTHER" id="PTHR45453:SF1">
    <property type="entry name" value="PHOSPHATE REGULON SENSOR PROTEIN PHOR"/>
    <property type="match status" value="1"/>
</dbReference>
<dbReference type="Pfam" id="PF02518">
    <property type="entry name" value="HATPase_c"/>
    <property type="match status" value="1"/>
</dbReference>
<evidence type="ECO:0000256" key="6">
    <source>
        <dbReference type="ARBA" id="ARBA00022777"/>
    </source>
</evidence>
<dbReference type="Gene3D" id="3.30.565.10">
    <property type="entry name" value="Histidine kinase-like ATPase, C-terminal domain"/>
    <property type="match status" value="1"/>
</dbReference>
<evidence type="ECO:0000313" key="11">
    <source>
        <dbReference type="EMBL" id="MBC3536314.1"/>
    </source>
</evidence>
<name>A0ABR6VGH9_9FIRM</name>
<dbReference type="InterPro" id="IPR003594">
    <property type="entry name" value="HATPase_dom"/>
</dbReference>
<dbReference type="CDD" id="cd00082">
    <property type="entry name" value="HisKA"/>
    <property type="match status" value="1"/>
</dbReference>
<evidence type="ECO:0000256" key="7">
    <source>
        <dbReference type="ARBA" id="ARBA00023012"/>
    </source>
</evidence>
<protein>
    <recommendedName>
        <fullName evidence="3">histidine kinase</fullName>
        <ecNumber evidence="3">2.7.13.3</ecNumber>
    </recommendedName>
</protein>
<evidence type="ECO:0000256" key="1">
    <source>
        <dbReference type="ARBA" id="ARBA00000085"/>
    </source>
</evidence>
<dbReference type="EC" id="2.7.13.3" evidence="3"/>
<dbReference type="PROSITE" id="PS50109">
    <property type="entry name" value="HIS_KIN"/>
    <property type="match status" value="1"/>
</dbReference>
<keyword evidence="7" id="KW-0902">Two-component regulatory system</keyword>
<feature type="transmembrane region" description="Helical" evidence="8">
    <location>
        <begin position="75"/>
        <end position="94"/>
    </location>
</feature>
<dbReference type="InterPro" id="IPR050351">
    <property type="entry name" value="BphY/WalK/GraS-like"/>
</dbReference>
<feature type="domain" description="Histidine kinase" evidence="9">
    <location>
        <begin position="155"/>
        <end position="373"/>
    </location>
</feature>
<evidence type="ECO:0000256" key="2">
    <source>
        <dbReference type="ARBA" id="ARBA00004370"/>
    </source>
</evidence>
<dbReference type="Pfam" id="PF00672">
    <property type="entry name" value="HAMP"/>
    <property type="match status" value="1"/>
</dbReference>
<dbReference type="Proteomes" id="UP000606870">
    <property type="component" value="Unassembled WGS sequence"/>
</dbReference>
<dbReference type="SUPFAM" id="SSF47384">
    <property type="entry name" value="Homodimeric domain of signal transducing histidine kinase"/>
    <property type="match status" value="1"/>
</dbReference>
<feature type="transmembrane region" description="Helical" evidence="8">
    <location>
        <begin position="7"/>
        <end position="30"/>
    </location>
</feature>
<dbReference type="Pfam" id="PF00512">
    <property type="entry name" value="HisKA"/>
    <property type="match status" value="1"/>
</dbReference>
<dbReference type="InterPro" id="IPR036890">
    <property type="entry name" value="HATPase_C_sf"/>
</dbReference>
<dbReference type="InterPro" id="IPR003661">
    <property type="entry name" value="HisK_dim/P_dom"/>
</dbReference>
<dbReference type="CDD" id="cd06225">
    <property type="entry name" value="HAMP"/>
    <property type="match status" value="1"/>
</dbReference>
<dbReference type="PRINTS" id="PR00344">
    <property type="entry name" value="BCTRLSENSOR"/>
</dbReference>
<comment type="subcellular location">
    <subcellularLocation>
        <location evidence="2">Membrane</location>
    </subcellularLocation>
</comment>
<dbReference type="Gene3D" id="6.10.340.10">
    <property type="match status" value="1"/>
</dbReference>
<evidence type="ECO:0000259" key="9">
    <source>
        <dbReference type="PROSITE" id="PS50109"/>
    </source>
</evidence>
<dbReference type="CDD" id="cd00075">
    <property type="entry name" value="HATPase"/>
    <property type="match status" value="1"/>
</dbReference>